<dbReference type="AlphaFoldDB" id="A0A158AV76"/>
<protein>
    <submittedName>
        <fullName evidence="1">Uncharacterized protein</fullName>
    </submittedName>
</protein>
<accession>A0A158AV76</accession>
<reference evidence="1" key="1">
    <citation type="submission" date="2016-01" db="EMBL/GenBank/DDBJ databases">
        <authorList>
            <person name="Peeters C."/>
        </authorList>
    </citation>
    <scope>NUCLEOTIDE SEQUENCE [LARGE SCALE GENOMIC DNA]</scope>
    <source>
        <strain evidence="1">LMG 29325</strain>
    </source>
</reference>
<keyword evidence="2" id="KW-1185">Reference proteome</keyword>
<evidence type="ECO:0000313" key="1">
    <source>
        <dbReference type="EMBL" id="SAK61742.1"/>
    </source>
</evidence>
<proteinExistence type="predicted"/>
<name>A0A158AV76_9BURK</name>
<dbReference type="Proteomes" id="UP000054596">
    <property type="component" value="Unassembled WGS sequence"/>
</dbReference>
<gene>
    <name evidence="1" type="ORF">AWB82_03045</name>
</gene>
<dbReference type="STRING" id="1777143.AWB82_03045"/>
<comment type="caution">
    <text evidence="1">The sequence shown here is derived from an EMBL/GenBank/DDBJ whole genome shotgun (WGS) entry which is preliminary data.</text>
</comment>
<organism evidence="1 2">
    <name type="scientific">Caballeronia glebae</name>
    <dbReference type="NCBI Taxonomy" id="1777143"/>
    <lineage>
        <taxon>Bacteria</taxon>
        <taxon>Pseudomonadati</taxon>
        <taxon>Pseudomonadota</taxon>
        <taxon>Betaproteobacteria</taxon>
        <taxon>Burkholderiales</taxon>
        <taxon>Burkholderiaceae</taxon>
        <taxon>Caballeronia</taxon>
    </lineage>
</organism>
<sequence length="72" mass="8100">MQPSRVGRGLIGGAIRRRCPSLRERGNGRALSVFFQHDFTRREADHPATACSSGPDIFFIRDVQKLENTETL</sequence>
<dbReference type="EMBL" id="FCOJ02000019">
    <property type="protein sequence ID" value="SAK61742.1"/>
    <property type="molecule type" value="Genomic_DNA"/>
</dbReference>
<evidence type="ECO:0000313" key="2">
    <source>
        <dbReference type="Proteomes" id="UP000054596"/>
    </source>
</evidence>